<dbReference type="KEGG" id="mmad:MMJJ_15040"/>
<dbReference type="Proteomes" id="UP000567099">
    <property type="component" value="Unassembled WGS sequence"/>
</dbReference>
<dbReference type="GO" id="GO:0004496">
    <property type="term" value="F:mevalonate kinase activity"/>
    <property type="evidence" value="ECO:0007669"/>
    <property type="project" value="UniProtKB-UniRule"/>
</dbReference>
<dbReference type="SUPFAM" id="SSF55060">
    <property type="entry name" value="GHMP Kinase, C-terminal domain"/>
    <property type="match status" value="1"/>
</dbReference>
<dbReference type="GeneID" id="36102588"/>
<dbReference type="GO" id="GO:0019287">
    <property type="term" value="P:isopentenyl diphosphate biosynthetic process, mevalonate pathway"/>
    <property type="evidence" value="ECO:0007669"/>
    <property type="project" value="UniProtKB-UniRule"/>
</dbReference>
<dbReference type="EMBL" id="JACDUO010000001">
    <property type="protein sequence ID" value="MBA2863392.1"/>
    <property type="molecule type" value="Genomic_DNA"/>
</dbReference>
<gene>
    <name evidence="14" type="primary">mvk</name>
    <name evidence="18" type="ORF">HNP94_000392</name>
    <name evidence="19" type="ORF">HNP96_000625</name>
    <name evidence="17" type="ORF">MMJJ_15040</name>
</gene>
<dbReference type="RefSeq" id="WP_104838283.1">
    <property type="nucleotide sequence ID" value="NZ_CP026606.1"/>
</dbReference>
<evidence type="ECO:0000313" key="21">
    <source>
        <dbReference type="Proteomes" id="UP000567099"/>
    </source>
</evidence>
<dbReference type="Gene3D" id="3.30.70.890">
    <property type="entry name" value="GHMP kinase, C-terminal domain"/>
    <property type="match status" value="1"/>
</dbReference>
<dbReference type="PROSITE" id="PS00627">
    <property type="entry name" value="GHMP_KINASES_ATP"/>
    <property type="match status" value="1"/>
</dbReference>
<reference evidence="19 22" key="3">
    <citation type="submission" date="2020-08" db="EMBL/GenBank/DDBJ databases">
        <title>Genomic Encyclopedia of Type Strains, Phase IV (KMG-V): Genome sequencing to study the core and pangenomes of soil and plant-associated prokaryotes.</title>
        <authorList>
            <person name="Whitman W."/>
        </authorList>
    </citation>
    <scope>NUCLEOTIDE SEQUENCE [LARGE SCALE GENOMIC DNA]</scope>
    <source>
        <strain evidence="18 21">C13</strain>
        <strain evidence="19 22">D1</strain>
    </source>
</reference>
<dbReference type="Pfam" id="PF08544">
    <property type="entry name" value="GHMP_kinases_C"/>
    <property type="match status" value="1"/>
</dbReference>
<evidence type="ECO:0000256" key="9">
    <source>
        <dbReference type="ARBA" id="ARBA00022840"/>
    </source>
</evidence>
<evidence type="ECO:0000313" key="20">
    <source>
        <dbReference type="Proteomes" id="UP000239462"/>
    </source>
</evidence>
<keyword evidence="4 14" id="KW-0963">Cytoplasm</keyword>
<evidence type="ECO:0000313" key="18">
    <source>
        <dbReference type="EMBL" id="MBA2863392.1"/>
    </source>
</evidence>
<keyword evidence="11 14" id="KW-0443">Lipid metabolism</keyword>
<dbReference type="InterPro" id="IPR036554">
    <property type="entry name" value="GHMP_kinase_C_sf"/>
</dbReference>
<name>A0A2L1CBY6_METMI</name>
<dbReference type="Proteomes" id="UP000590564">
    <property type="component" value="Unassembled WGS sequence"/>
</dbReference>
<keyword evidence="10 14" id="KW-0460">Magnesium</keyword>
<evidence type="ECO:0000256" key="1">
    <source>
        <dbReference type="ARBA" id="ARBA00004496"/>
    </source>
</evidence>
<dbReference type="InterPro" id="IPR014721">
    <property type="entry name" value="Ribsml_uS5_D2-typ_fold_subgr"/>
</dbReference>
<comment type="catalytic activity">
    <reaction evidence="14">
        <text>(R)-mevalonate + ATP = (R)-5-phosphomevalonate + ADP + H(+)</text>
        <dbReference type="Rhea" id="RHEA:17065"/>
        <dbReference type="ChEBI" id="CHEBI:15378"/>
        <dbReference type="ChEBI" id="CHEBI:30616"/>
        <dbReference type="ChEBI" id="CHEBI:36464"/>
        <dbReference type="ChEBI" id="CHEBI:58146"/>
        <dbReference type="ChEBI" id="CHEBI:456216"/>
        <dbReference type="EC" id="2.7.1.36"/>
    </reaction>
</comment>
<evidence type="ECO:0000256" key="8">
    <source>
        <dbReference type="ARBA" id="ARBA00022777"/>
    </source>
</evidence>
<evidence type="ECO:0000259" key="15">
    <source>
        <dbReference type="Pfam" id="PF00288"/>
    </source>
</evidence>
<evidence type="ECO:0000256" key="3">
    <source>
        <dbReference type="ARBA" id="ARBA00012103"/>
    </source>
</evidence>
<evidence type="ECO:0000256" key="4">
    <source>
        <dbReference type="ARBA" id="ARBA00022490"/>
    </source>
</evidence>
<protein>
    <recommendedName>
        <fullName evidence="3 14">Mevalonate kinase</fullName>
        <shortName evidence="14">MK</shortName>
        <shortName evidence="14">MVK</shortName>
        <ecNumber evidence="3 14">2.7.1.36</ecNumber>
    </recommendedName>
</protein>
<evidence type="ECO:0000256" key="10">
    <source>
        <dbReference type="ARBA" id="ARBA00022842"/>
    </source>
</evidence>
<dbReference type="GO" id="GO:0000287">
    <property type="term" value="F:magnesium ion binding"/>
    <property type="evidence" value="ECO:0007669"/>
    <property type="project" value="UniProtKB-UniRule"/>
</dbReference>
<comment type="subcellular location">
    <subcellularLocation>
        <location evidence="1 14">Cytoplasm</location>
    </subcellularLocation>
</comment>
<reference evidence="20" key="1">
    <citation type="journal article" date="2018" name="Genome Announc.">
        <title>Complete Genome Sequence of the Methanococcus maripaludis Type Strain JJ (DSM 2067), a Model for Selenoprotein Synthesis in Archaea.</title>
        <authorList>
            <person name="Poehlein A."/>
            <person name="Heym D."/>
            <person name="Quitzke V."/>
            <person name="Fersch J."/>
            <person name="Daniel R."/>
            <person name="Rother M."/>
        </authorList>
    </citation>
    <scope>NUCLEOTIDE SEQUENCE [LARGE SCALE GENOMIC DNA]</scope>
    <source>
        <strain evidence="20">DSM 2067</strain>
    </source>
</reference>
<accession>A0A2L1CBY6</accession>
<dbReference type="HAMAP" id="MF_00217">
    <property type="entry name" value="Mevalonate_kinase"/>
    <property type="match status" value="1"/>
</dbReference>
<dbReference type="EMBL" id="CP026606">
    <property type="protein sequence ID" value="AVB76882.1"/>
    <property type="molecule type" value="Genomic_DNA"/>
</dbReference>
<keyword evidence="6 14" id="KW-0808">Transferase</keyword>
<comment type="cofactor">
    <cofactor evidence="14">
        <name>Mg(2+)</name>
        <dbReference type="ChEBI" id="CHEBI:18420"/>
    </cofactor>
</comment>
<evidence type="ECO:0000259" key="16">
    <source>
        <dbReference type="Pfam" id="PF08544"/>
    </source>
</evidence>
<dbReference type="Pfam" id="PF00288">
    <property type="entry name" value="GHMP_kinases_N"/>
    <property type="match status" value="1"/>
</dbReference>
<feature type="active site" description="Proton acceptor" evidence="14">
    <location>
        <position position="160"/>
    </location>
</feature>
<dbReference type="AlphaFoldDB" id="A0A2L1CBY6"/>
<evidence type="ECO:0000313" key="22">
    <source>
        <dbReference type="Proteomes" id="UP000590564"/>
    </source>
</evidence>
<evidence type="ECO:0000256" key="7">
    <source>
        <dbReference type="ARBA" id="ARBA00022741"/>
    </source>
</evidence>
<comment type="pathway">
    <text evidence="13 14">Isoprenoid biosynthesis; isopentenyl diphosphate biosynthesis via mevalonate pathway; isopentenyl diphosphate from (R)-mevalonate: step 1/3.</text>
</comment>
<keyword evidence="12 14" id="KW-0414">Isoprene biosynthesis</keyword>
<evidence type="ECO:0000256" key="6">
    <source>
        <dbReference type="ARBA" id="ARBA00022679"/>
    </source>
</evidence>
<dbReference type="Gene3D" id="3.30.230.10">
    <property type="match status" value="1"/>
</dbReference>
<dbReference type="UniPathway" id="UPA00057">
    <property type="reaction ID" value="UER00098"/>
</dbReference>
<proteinExistence type="inferred from homology"/>
<evidence type="ECO:0000256" key="14">
    <source>
        <dbReference type="HAMAP-Rule" id="MF_00217"/>
    </source>
</evidence>
<dbReference type="PANTHER" id="PTHR43290">
    <property type="entry name" value="MEVALONATE KINASE"/>
    <property type="match status" value="1"/>
</dbReference>
<feature type="domain" description="GHMP kinase N-terminal" evidence="15">
    <location>
        <begin position="76"/>
        <end position="168"/>
    </location>
</feature>
<keyword evidence="9 14" id="KW-0067">ATP-binding</keyword>
<reference evidence="17" key="2">
    <citation type="submission" date="2018-02" db="EMBL/GenBank/DDBJ databases">
        <title>Complete genome sequence of the Methanococcus maripaludis type strain JJ (DSM 2067), a model for selenoprotein synthesis in Archaea.</title>
        <authorList>
            <person name="Poehlein A."/>
            <person name="Heym D."/>
            <person name="Quitzke V."/>
            <person name="Fersch J."/>
            <person name="Daniel R."/>
            <person name="Rother M."/>
        </authorList>
    </citation>
    <scope>NUCLEOTIDE SEQUENCE [LARGE SCALE GENOMIC DNA]</scope>
    <source>
        <strain evidence="17">DSM 2067</strain>
    </source>
</reference>
<comment type="function">
    <text evidence="14">Catalyzes the phosphorylation of (R)-mevalonate (MVA) to (R)-mevalonate 5-phosphate (MVAP). Functions in the mevalonate (MVA) pathway leading to isopentenyl diphosphate (IPP), a key precursor for the biosynthesis of isoprenoid compounds such as archaeal membrane lipids.</text>
</comment>
<dbReference type="InterPro" id="IPR006204">
    <property type="entry name" value="GHMP_kinase_N_dom"/>
</dbReference>
<keyword evidence="5 14" id="KW-0444">Lipid biosynthesis</keyword>
<feature type="domain" description="GHMP kinase C-terminal" evidence="16">
    <location>
        <begin position="239"/>
        <end position="304"/>
    </location>
</feature>
<dbReference type="GO" id="GO:0005829">
    <property type="term" value="C:cytosol"/>
    <property type="evidence" value="ECO:0007669"/>
    <property type="project" value="TreeGrafter"/>
</dbReference>
<dbReference type="InterPro" id="IPR006205">
    <property type="entry name" value="Mev_gal_kin"/>
</dbReference>
<comment type="similarity">
    <text evidence="2 14">Belongs to the GHMP kinase family. Mevalonate kinase subfamily.</text>
</comment>
<evidence type="ECO:0000256" key="5">
    <source>
        <dbReference type="ARBA" id="ARBA00022516"/>
    </source>
</evidence>
<evidence type="ECO:0000313" key="19">
    <source>
        <dbReference type="EMBL" id="MBB6496604.1"/>
    </source>
</evidence>
<dbReference type="Proteomes" id="UP000239462">
    <property type="component" value="Chromosome"/>
</dbReference>
<evidence type="ECO:0000256" key="11">
    <source>
        <dbReference type="ARBA" id="ARBA00023098"/>
    </source>
</evidence>
<dbReference type="EMBL" id="JACHED010000001">
    <property type="protein sequence ID" value="MBB6496604.1"/>
    <property type="molecule type" value="Genomic_DNA"/>
</dbReference>
<dbReference type="PRINTS" id="PR00959">
    <property type="entry name" value="MEVGALKINASE"/>
</dbReference>
<dbReference type="InterPro" id="IPR006203">
    <property type="entry name" value="GHMP_knse_ATP-bd_CS"/>
</dbReference>
<dbReference type="PANTHER" id="PTHR43290:SF2">
    <property type="entry name" value="MEVALONATE KINASE"/>
    <property type="match status" value="1"/>
</dbReference>
<evidence type="ECO:0000256" key="2">
    <source>
        <dbReference type="ARBA" id="ARBA00006495"/>
    </source>
</evidence>
<organism evidence="17 20">
    <name type="scientific">Methanococcus maripaludis</name>
    <name type="common">Methanococcus deltae</name>
    <dbReference type="NCBI Taxonomy" id="39152"/>
    <lineage>
        <taxon>Archaea</taxon>
        <taxon>Methanobacteriati</taxon>
        <taxon>Methanobacteriota</taxon>
        <taxon>Methanomada group</taxon>
        <taxon>Methanococci</taxon>
        <taxon>Methanococcales</taxon>
        <taxon>Methanococcaceae</taxon>
        <taxon>Methanococcus</taxon>
    </lineage>
</organism>
<evidence type="ECO:0000313" key="17">
    <source>
        <dbReference type="EMBL" id="AVB76882.1"/>
    </source>
</evidence>
<dbReference type="SUPFAM" id="SSF54211">
    <property type="entry name" value="Ribosomal protein S5 domain 2-like"/>
    <property type="match status" value="1"/>
</dbReference>
<sequence>MNTIKTPSKIILFGEHAVVDGYPAISMALDLKTTGEIEENFDTISIDLVDLNEIFEITPELIKNLEISNFSPALKYVVCAVKSVIFYLSEFKNLKEIKPFKLKLYSEIPLSCGLGSSASVVVTVIRSISNFYGIELDNDETINLAYSVEKEVQGRASVTDTATISLGGMIEIVNGEYKPMPKNLEEFIKTCKFLVVNVEERTRKTAELVHDVSKHPEKEQIFEEIGKIIQNVRQVTGKAELGKLMNENHELLRKFGISTEKLDLVAKAGQKYAYGGKLTGAGGGGSAIILLKEDREELLKELKKIGVIGIYECKMAN</sequence>
<dbReference type="NCBIfam" id="TIGR00549">
    <property type="entry name" value="mevalon_kin"/>
    <property type="match status" value="1"/>
</dbReference>
<keyword evidence="7 14" id="KW-0547">Nucleotide-binding</keyword>
<keyword evidence="8 14" id="KW-0418">Kinase</keyword>
<dbReference type="InterPro" id="IPR022937">
    <property type="entry name" value="Mevalonate_kinase_arc"/>
</dbReference>
<dbReference type="InterPro" id="IPR020568">
    <property type="entry name" value="Ribosomal_Su5_D2-typ_SF"/>
</dbReference>
<dbReference type="EC" id="2.7.1.36" evidence="3 14"/>
<dbReference type="GO" id="GO:0005524">
    <property type="term" value="F:ATP binding"/>
    <property type="evidence" value="ECO:0007669"/>
    <property type="project" value="UniProtKB-UniRule"/>
</dbReference>
<feature type="binding site" evidence="14">
    <location>
        <begin position="109"/>
        <end position="119"/>
    </location>
    <ligand>
        <name>ATP</name>
        <dbReference type="ChEBI" id="CHEBI:30616"/>
    </ligand>
</feature>
<evidence type="ECO:0000256" key="12">
    <source>
        <dbReference type="ARBA" id="ARBA00023229"/>
    </source>
</evidence>
<evidence type="ECO:0000256" key="13">
    <source>
        <dbReference type="ARBA" id="ARBA00029438"/>
    </source>
</evidence>
<comment type="subunit">
    <text evidence="14">Homodimer.</text>
</comment>
<dbReference type="InterPro" id="IPR013750">
    <property type="entry name" value="GHMP_kinase_C_dom"/>
</dbReference>